<evidence type="ECO:0000313" key="2">
    <source>
        <dbReference type="EMBL" id="EOB04183.1"/>
    </source>
</evidence>
<dbReference type="Proteomes" id="UP000296049">
    <property type="component" value="Unassembled WGS sequence"/>
</dbReference>
<feature type="compositionally biased region" description="Basic and acidic residues" evidence="1">
    <location>
        <begin position="292"/>
        <end position="307"/>
    </location>
</feature>
<accession>R0LUS3</accession>
<dbReference type="AlphaFoldDB" id="R0LUS3"/>
<keyword evidence="3" id="KW-1185">Reference proteome</keyword>
<organism evidence="2 3">
    <name type="scientific">Anas platyrhynchos</name>
    <name type="common">Mallard</name>
    <name type="synonym">Anas boschas</name>
    <dbReference type="NCBI Taxonomy" id="8839"/>
    <lineage>
        <taxon>Eukaryota</taxon>
        <taxon>Metazoa</taxon>
        <taxon>Chordata</taxon>
        <taxon>Craniata</taxon>
        <taxon>Vertebrata</taxon>
        <taxon>Euteleostomi</taxon>
        <taxon>Archelosauria</taxon>
        <taxon>Archosauria</taxon>
        <taxon>Dinosauria</taxon>
        <taxon>Saurischia</taxon>
        <taxon>Theropoda</taxon>
        <taxon>Coelurosauria</taxon>
        <taxon>Aves</taxon>
        <taxon>Neognathae</taxon>
        <taxon>Galloanserae</taxon>
        <taxon>Anseriformes</taxon>
        <taxon>Anatidae</taxon>
        <taxon>Anatinae</taxon>
        <taxon>Anas</taxon>
    </lineage>
</organism>
<protein>
    <submittedName>
        <fullName evidence="2">Uncharacterized protein</fullName>
    </submittedName>
</protein>
<feature type="region of interest" description="Disordered" evidence="1">
    <location>
        <begin position="1"/>
        <end position="26"/>
    </location>
</feature>
<name>R0LUS3_ANAPL</name>
<evidence type="ECO:0000256" key="1">
    <source>
        <dbReference type="SAM" id="MobiDB-lite"/>
    </source>
</evidence>
<dbReference type="EMBL" id="KB742808">
    <property type="protein sequence ID" value="EOB04183.1"/>
    <property type="molecule type" value="Genomic_DNA"/>
</dbReference>
<evidence type="ECO:0000313" key="3">
    <source>
        <dbReference type="Proteomes" id="UP000296049"/>
    </source>
</evidence>
<proteinExistence type="predicted"/>
<feature type="region of interest" description="Disordered" evidence="1">
    <location>
        <begin position="292"/>
        <end position="313"/>
    </location>
</feature>
<sequence>MEKESWEQKYSSYRKNTESKSEEGSSNYYAQHTGQYLVRALNAANLTLLNSSKTNMPQKPIQKNRKTVLRHFNPTKGWKVMATLEPEEIVPSSREMSVKTRAPKKLAMTNCTSTFAANTWFFNTNDTLQTPSPSEVHQYAPAYYLMNPAEAECITKLQCIAHLVTEYVVMNSECLKHLAFPSDNSDLAVMSSASVPVLDHFHHLQLLAGGCGNSFDCASLLAALPCGCIRAAGGCSLTFSSYHLSHHAANWQSETDWKKGSRGCSNCLIQSTYSVFQTERVRALSCLTPKGDGKAVHAPEQHPRDQVLHGAYK</sequence>
<reference evidence="3" key="1">
    <citation type="journal article" date="2013" name="Nat. Genet.">
        <title>The duck genome and transcriptome provide insight into an avian influenza virus reservoir species.</title>
        <authorList>
            <person name="Huang Y."/>
            <person name="Li Y."/>
            <person name="Burt D.W."/>
            <person name="Chen H."/>
            <person name="Zhang Y."/>
            <person name="Qian W."/>
            <person name="Kim H."/>
            <person name="Gan S."/>
            <person name="Zhao Y."/>
            <person name="Li J."/>
            <person name="Yi K."/>
            <person name="Feng H."/>
            <person name="Zhu P."/>
            <person name="Li B."/>
            <person name="Liu Q."/>
            <person name="Fairley S."/>
            <person name="Magor K.E."/>
            <person name="Du Z."/>
            <person name="Hu X."/>
            <person name="Goodman L."/>
            <person name="Tafer H."/>
            <person name="Vignal A."/>
            <person name="Lee T."/>
            <person name="Kim K.W."/>
            <person name="Sheng Z."/>
            <person name="An Y."/>
            <person name="Searle S."/>
            <person name="Herrero J."/>
            <person name="Groenen M.A."/>
            <person name="Crooijmans R.P."/>
            <person name="Faraut T."/>
            <person name="Cai Q."/>
            <person name="Webster R.G."/>
            <person name="Aldridge J.R."/>
            <person name="Warren W.C."/>
            <person name="Bartschat S."/>
            <person name="Kehr S."/>
            <person name="Marz M."/>
            <person name="Stadler P.F."/>
            <person name="Smith J."/>
            <person name="Kraus R.H."/>
            <person name="Zhao Y."/>
            <person name="Ren L."/>
            <person name="Fei J."/>
            <person name="Morisson M."/>
            <person name="Kaiser P."/>
            <person name="Griffin D.K."/>
            <person name="Rao M."/>
            <person name="Pitel F."/>
            <person name="Wang J."/>
            <person name="Li N."/>
        </authorList>
    </citation>
    <scope>NUCLEOTIDE SEQUENCE [LARGE SCALE GENOMIC DNA]</scope>
</reference>
<gene>
    <name evidence="2" type="ORF">Anapl_00209</name>
</gene>